<keyword evidence="2" id="KW-1185">Reference proteome</keyword>
<protein>
    <submittedName>
        <fullName evidence="1">Uncharacterized protein</fullName>
    </submittedName>
</protein>
<evidence type="ECO:0000313" key="1">
    <source>
        <dbReference type="EMBL" id="RZC81812.1"/>
    </source>
</evidence>
<dbReference type="EMBL" id="CM010724">
    <property type="protein sequence ID" value="RZC81812.1"/>
    <property type="molecule type" value="Genomic_DNA"/>
</dbReference>
<accession>A0A4Y7LAW3</accession>
<dbReference type="Gramene" id="RZC81812">
    <property type="protein sequence ID" value="RZC81812"/>
    <property type="gene ID" value="C5167_044391"/>
</dbReference>
<organism evidence="1 2">
    <name type="scientific">Papaver somniferum</name>
    <name type="common">Opium poppy</name>
    <dbReference type="NCBI Taxonomy" id="3469"/>
    <lineage>
        <taxon>Eukaryota</taxon>
        <taxon>Viridiplantae</taxon>
        <taxon>Streptophyta</taxon>
        <taxon>Embryophyta</taxon>
        <taxon>Tracheophyta</taxon>
        <taxon>Spermatophyta</taxon>
        <taxon>Magnoliopsida</taxon>
        <taxon>Ranunculales</taxon>
        <taxon>Papaveraceae</taxon>
        <taxon>Papaveroideae</taxon>
        <taxon>Papaver</taxon>
    </lineage>
</organism>
<gene>
    <name evidence="1" type="ORF">C5167_044391</name>
</gene>
<name>A0A4Y7LAW3_PAPSO</name>
<dbReference type="AlphaFoldDB" id="A0A4Y7LAW3"/>
<sequence length="69" mass="7352">MVHKIWILSMSSLRGGTGVGKQIVVLQGDGPLYGYAVDLFAQSFLVAVSGNDESNMQQLLSALSFESCS</sequence>
<evidence type="ECO:0000313" key="2">
    <source>
        <dbReference type="Proteomes" id="UP000316621"/>
    </source>
</evidence>
<reference evidence="1 2" key="1">
    <citation type="journal article" date="2018" name="Science">
        <title>The opium poppy genome and morphinan production.</title>
        <authorList>
            <person name="Guo L."/>
            <person name="Winzer T."/>
            <person name="Yang X."/>
            <person name="Li Y."/>
            <person name="Ning Z."/>
            <person name="He Z."/>
            <person name="Teodor R."/>
            <person name="Lu Y."/>
            <person name="Bowser T.A."/>
            <person name="Graham I.A."/>
            <person name="Ye K."/>
        </authorList>
    </citation>
    <scope>NUCLEOTIDE SEQUENCE [LARGE SCALE GENOMIC DNA]</scope>
    <source>
        <strain evidence="2">cv. HN1</strain>
        <tissue evidence="1">Leaves</tissue>
    </source>
</reference>
<proteinExistence type="predicted"/>
<dbReference type="Proteomes" id="UP000316621">
    <property type="component" value="Chromosome 10"/>
</dbReference>